<dbReference type="EnsemblMetazoa" id="XM_050656458.1">
    <property type="protein sequence ID" value="XP_050512415.1"/>
    <property type="gene ID" value="LOC126888322"/>
</dbReference>
<organism evidence="3 4">
    <name type="scientific">Diabrotica virgifera virgifera</name>
    <name type="common">western corn rootworm</name>
    <dbReference type="NCBI Taxonomy" id="50390"/>
    <lineage>
        <taxon>Eukaryota</taxon>
        <taxon>Metazoa</taxon>
        <taxon>Ecdysozoa</taxon>
        <taxon>Arthropoda</taxon>
        <taxon>Hexapoda</taxon>
        <taxon>Insecta</taxon>
        <taxon>Pterygota</taxon>
        <taxon>Neoptera</taxon>
        <taxon>Endopterygota</taxon>
        <taxon>Coleoptera</taxon>
        <taxon>Polyphaga</taxon>
        <taxon>Cucujiformia</taxon>
        <taxon>Chrysomeloidea</taxon>
        <taxon>Chrysomelidae</taxon>
        <taxon>Galerucinae</taxon>
        <taxon>Diabroticina</taxon>
        <taxon>Diabroticites</taxon>
        <taxon>Diabrotica</taxon>
    </lineage>
</organism>
<dbReference type="Proteomes" id="UP001652700">
    <property type="component" value="Unplaced"/>
</dbReference>
<keyword evidence="2" id="KW-0812">Transmembrane</keyword>
<proteinExistence type="predicted"/>
<keyword evidence="2" id="KW-0472">Membrane</keyword>
<evidence type="ECO:0000313" key="3">
    <source>
        <dbReference type="EnsemblMetazoa" id="XP_050512415.1"/>
    </source>
</evidence>
<name>A0ABM5KQE9_DIAVI</name>
<dbReference type="RefSeq" id="XP_050512415.1">
    <property type="nucleotide sequence ID" value="XM_050656458.1"/>
</dbReference>
<evidence type="ECO:0000256" key="2">
    <source>
        <dbReference type="SAM" id="Phobius"/>
    </source>
</evidence>
<evidence type="ECO:0000313" key="4">
    <source>
        <dbReference type="Proteomes" id="UP001652700"/>
    </source>
</evidence>
<reference evidence="3" key="1">
    <citation type="submission" date="2025-05" db="UniProtKB">
        <authorList>
            <consortium name="EnsemblMetazoa"/>
        </authorList>
    </citation>
    <scope>IDENTIFICATION</scope>
</reference>
<feature type="region of interest" description="Disordered" evidence="1">
    <location>
        <begin position="19"/>
        <end position="41"/>
    </location>
</feature>
<dbReference type="GeneID" id="126888322"/>
<sequence length="1337" mass="152734">MDQDLHSKEAFKIHGLKGMAFSDSDSDEGMDTEDYKEYEPPPIDISKCHVYTITQTNQWEEENAVAANPWQNIPQNTGAVHQNVTNNEYKMGKKIVENKNNTKSTKNTNRYAINLNQQGSVQLSEKSFHIYDIIKTYNQFPTTSKKKMQEFEEKFKSTKLRVNTTFPLPVSIKDLVRALVVAFLFNIDVQESTIDNMFQITTNISMLEHDLKLHFRNMMAQIMIPPNNVLFFEFHEKLERLLLQRYKEVHQPCLNGRLSRTVSPIDMAQNQIEKDVNSITKQDINNQVSESLFGNIQFLDIVLQLSSEAVEIYLGIKEHTRWSSTSTSQKQDDPLISEKIQMDLERSFLRAKPSPDNSVYTRIRELVRAITVALLFGINVSKSFIHPLKSDILQIDIEPPLLEIEVRKHFREMMALLQVPPENPIFFKLYTKLEDLIIQRNVQSSALLHSNVENTQKNTEVSQIDKIKIRISVKKRLSDLNFLMASLNLSKIAAQIYIIIRSKNQFVCHKNRILSAVSEGHRRLIENHYYQIVGKTTLHLSDLPSKLTVKDVVRAVSVALLFEIDIKKAINHLCRYEVDPVSLKREVKLHFKQMMAHLTILPNDQIFCLLYRKVEELLIPEVKEFNCVPSVLQVHNTVESASNFYSFGCDQNVGTLLPVLDSTYSGYLLPDLCIPNSYYAPANIQNNFNSYDSRSYTPPLNSLWSKDSYDKDFPVLSETSRKSFREHLINNNTQKTEVPTLNLANNSRNPGSELNITNRVVLPSSGAIPKEKRRKKRKAKNDLQQLLLAAIDQASTSGKVEVKNTESTENMVLSNNHSSEAVSINNDCTTEESELGKMSNTPTNNGEVERQSSLNAQKENKKKKKKKKKAVNNECLDNLSSTGSKSESKVKINEPVQNHALNTPIPETHLQGPYIDTQKVVEFPKKERTNKKTDSDDFNFSHSSDETKPGEIISEINESETIMQPTVIESLLKFMSQSENIMENGFNSEHPDGLSYSMSRHSVTEANIDRLEYYSTIDSVSRLYIQTPSTYSLQNQQVDTSTDTDTYNFDFWSSASKTNQRETVMLPRFIESRSIFNTQNENNMENGYNSVRPDGLSYSVSRHSVNEATIDRSEHYSINDLVSRLDIQTPSTYSLENQQVDTSTDTNTYNFDFWSSASKANQRETVMLPPVIESRSIFNTQNENILKNGYNSERPDGLSYSVSRHSVNEATIDRCEHHSTNDLVSRLDIQTLSTYSLENQQVDTSTGTTDHTIDLNTKLEEFLPGVSHVEEMIRSACNALVPYTNCESIAPEDLLLIRIRYLLILYFSIVLGISFLDWLLTNAFSILMVILVILFVK</sequence>
<feature type="transmembrane region" description="Helical" evidence="2">
    <location>
        <begin position="1303"/>
        <end position="1336"/>
    </location>
</feature>
<feature type="compositionally biased region" description="Polar residues" evidence="1">
    <location>
        <begin position="838"/>
        <end position="857"/>
    </location>
</feature>
<feature type="region of interest" description="Disordered" evidence="1">
    <location>
        <begin position="831"/>
        <end position="889"/>
    </location>
</feature>
<feature type="region of interest" description="Disordered" evidence="1">
    <location>
        <begin position="928"/>
        <end position="948"/>
    </location>
</feature>
<accession>A0ABM5KQE9</accession>
<keyword evidence="4" id="KW-1185">Reference proteome</keyword>
<protein>
    <submittedName>
        <fullName evidence="3">Uncharacterized protein</fullName>
    </submittedName>
</protein>
<feature type="compositionally biased region" description="Basic residues" evidence="1">
    <location>
        <begin position="860"/>
        <end position="870"/>
    </location>
</feature>
<evidence type="ECO:0000256" key="1">
    <source>
        <dbReference type="SAM" id="MobiDB-lite"/>
    </source>
</evidence>
<keyword evidence="2" id="KW-1133">Transmembrane helix</keyword>